<dbReference type="EMBL" id="MIQH01000678">
    <property type="protein sequence ID" value="OIR24417.1"/>
    <property type="molecule type" value="Genomic_DNA"/>
</dbReference>
<feature type="transmembrane region" description="Helical" evidence="1">
    <location>
        <begin position="93"/>
        <end position="114"/>
    </location>
</feature>
<evidence type="ECO:0000256" key="1">
    <source>
        <dbReference type="SAM" id="Phobius"/>
    </source>
</evidence>
<proteinExistence type="predicted"/>
<gene>
    <name evidence="2" type="ORF">BGC33_03540</name>
</gene>
<evidence type="ECO:0000313" key="2">
    <source>
        <dbReference type="EMBL" id="OIR24417.1"/>
    </source>
</evidence>
<feature type="transmembrane region" description="Helical" evidence="1">
    <location>
        <begin position="67"/>
        <end position="87"/>
    </location>
</feature>
<comment type="caution">
    <text evidence="2">The sequence shown here is derived from an EMBL/GenBank/DDBJ whole genome shotgun (WGS) entry which is preliminary data.</text>
</comment>
<dbReference type="Proteomes" id="UP000182798">
    <property type="component" value="Unassembled WGS sequence"/>
</dbReference>
<protein>
    <submittedName>
        <fullName evidence="2">Uncharacterized protein</fullName>
    </submittedName>
</protein>
<name>A0A1J5U7S1_9GAMM</name>
<sequence length="122" mass="14396">MVEVVLLAEQMLTLIMMVLVVPKDLLEVALVDQGVFNYVKVILIIVEIKKMNENELKERHFLLLKKIFLFGFLPMMSSSLILYSWLGLFIGKIIAIIGMIIFLYFFIKIFVNFFKYKGWLRR</sequence>
<accession>A0A1J5U7S1</accession>
<dbReference type="AlphaFoldDB" id="A0A1J5U7S1"/>
<keyword evidence="1" id="KW-0812">Transmembrane</keyword>
<organism evidence="2 3">
    <name type="scientific">Bathymodiolus thermophilus thioautotrophic gill symbiont</name>
    <dbReference type="NCBI Taxonomy" id="2360"/>
    <lineage>
        <taxon>Bacteria</taxon>
        <taxon>Pseudomonadati</taxon>
        <taxon>Pseudomonadota</taxon>
        <taxon>Gammaproteobacteria</taxon>
        <taxon>sulfur-oxidizing symbionts</taxon>
    </lineage>
</organism>
<evidence type="ECO:0000313" key="3">
    <source>
        <dbReference type="Proteomes" id="UP000182798"/>
    </source>
</evidence>
<reference evidence="3" key="1">
    <citation type="submission" date="2016-09" db="EMBL/GenBank/DDBJ databases">
        <title>Genome Sequence of Bathymodiolus thermophilus sulfur-oxidizing gill endosymbiont.</title>
        <authorList>
            <person name="Ponnudurai R."/>
            <person name="Kleiner M."/>
            <person name="Sayavedra L."/>
            <person name="Thuermer A."/>
            <person name="Felbeck H."/>
            <person name="Schlueter R."/>
            <person name="Schweder T."/>
            <person name="Markert S."/>
        </authorList>
    </citation>
    <scope>NUCLEOTIDE SEQUENCE [LARGE SCALE GENOMIC DNA]</scope>
    <source>
        <strain evidence="3">BAT/CrabSpa'14</strain>
    </source>
</reference>
<keyword evidence="1" id="KW-1133">Transmembrane helix</keyword>
<keyword evidence="1" id="KW-0472">Membrane</keyword>